<dbReference type="InterPro" id="IPR017871">
    <property type="entry name" value="ABC_transporter-like_CS"/>
</dbReference>
<evidence type="ECO:0000313" key="8">
    <source>
        <dbReference type="Proteomes" id="UP000568664"/>
    </source>
</evidence>
<dbReference type="SMART" id="SM00382">
    <property type="entry name" value="AAA"/>
    <property type="match status" value="1"/>
</dbReference>
<evidence type="ECO:0000256" key="2">
    <source>
        <dbReference type="ARBA" id="ARBA00022448"/>
    </source>
</evidence>
<keyword evidence="5 7" id="KW-0067">ATP-binding</keyword>
<dbReference type="GO" id="GO:0005524">
    <property type="term" value="F:ATP binding"/>
    <property type="evidence" value="ECO:0007669"/>
    <property type="project" value="UniProtKB-KW"/>
</dbReference>
<comment type="caution">
    <text evidence="7">The sequence shown here is derived from an EMBL/GenBank/DDBJ whole genome shotgun (WGS) entry which is preliminary data.</text>
</comment>
<evidence type="ECO:0000256" key="4">
    <source>
        <dbReference type="ARBA" id="ARBA00022741"/>
    </source>
</evidence>
<keyword evidence="3" id="KW-0536">Nodulation</keyword>
<gene>
    <name evidence="7" type="ORF">HII17_03730</name>
</gene>
<evidence type="ECO:0000256" key="5">
    <source>
        <dbReference type="ARBA" id="ARBA00022840"/>
    </source>
</evidence>
<dbReference type="PROSITE" id="PS00211">
    <property type="entry name" value="ABC_TRANSPORTER_1"/>
    <property type="match status" value="1"/>
</dbReference>
<name>A0A7Y0Q541_9GAMM</name>
<dbReference type="EMBL" id="JABBXH010000001">
    <property type="protein sequence ID" value="NMP30664.1"/>
    <property type="molecule type" value="Genomic_DNA"/>
</dbReference>
<keyword evidence="2" id="KW-0813">Transport</keyword>
<dbReference type="Proteomes" id="UP000568664">
    <property type="component" value="Unassembled WGS sequence"/>
</dbReference>
<dbReference type="InterPro" id="IPR003439">
    <property type="entry name" value="ABC_transporter-like_ATP-bd"/>
</dbReference>
<evidence type="ECO:0000313" key="7">
    <source>
        <dbReference type="EMBL" id="NMP30664.1"/>
    </source>
</evidence>
<evidence type="ECO:0000256" key="3">
    <source>
        <dbReference type="ARBA" id="ARBA00022458"/>
    </source>
</evidence>
<keyword evidence="4" id="KW-0547">Nucleotide-binding</keyword>
<dbReference type="PROSITE" id="PS50893">
    <property type="entry name" value="ABC_TRANSPORTER_2"/>
    <property type="match status" value="1"/>
</dbReference>
<dbReference type="PANTHER" id="PTHR42711:SF5">
    <property type="entry name" value="ABC TRANSPORTER ATP-BINDING PROTEIN NATA"/>
    <property type="match status" value="1"/>
</dbReference>
<dbReference type="PANTHER" id="PTHR42711">
    <property type="entry name" value="ABC TRANSPORTER ATP-BINDING PROTEIN"/>
    <property type="match status" value="1"/>
</dbReference>
<feature type="domain" description="ABC transporter" evidence="6">
    <location>
        <begin position="5"/>
        <end position="232"/>
    </location>
</feature>
<dbReference type="GO" id="GO:0016887">
    <property type="term" value="F:ATP hydrolysis activity"/>
    <property type="evidence" value="ECO:0007669"/>
    <property type="project" value="InterPro"/>
</dbReference>
<protein>
    <submittedName>
        <fullName evidence="7">ABC transporter ATP-binding protein</fullName>
    </submittedName>
</protein>
<dbReference type="RefSeq" id="WP_169073950.1">
    <property type="nucleotide sequence ID" value="NZ_JABBXH010000001.1"/>
</dbReference>
<dbReference type="AlphaFoldDB" id="A0A7Y0Q541"/>
<reference evidence="7 8" key="1">
    <citation type="submission" date="2020-04" db="EMBL/GenBank/DDBJ databases">
        <title>Thalassotalea sp. M1531, isolated from the surface of marine red alga.</title>
        <authorList>
            <person name="Pang L."/>
            <person name="Lu D.-C."/>
        </authorList>
    </citation>
    <scope>NUCLEOTIDE SEQUENCE [LARGE SCALE GENOMIC DNA]</scope>
    <source>
        <strain evidence="7 8">M1531</strain>
    </source>
</reference>
<sequence length="309" mass="33996">MSTVISCNGISHSYGNKLALNQVDFSVDVGEPIALVGPNGAGKTTLFSILCGYLKPTTGRVEIFGEQPNSPKLFGRVGALPQDALLDPRFSVLKQLLFFGQLQGMSKSNAVKEAERVLDLVGLVETANVKPQELSHGMRKRIAIAQALLGKPELILLDEPTAGLDPANARVIRKLIGELSSEATFMVSSHNLDELEKLCRTILYLEGGKLSQQQIGESSSNAGYLTIQLLDELAPKNLSLLQKLSSVEQVEQTQRMEYLITYDDQLEPYFDQQLLGFLADNALKYRQLIKGRSLEEQLFTDSDKNVVNQ</sequence>
<evidence type="ECO:0000259" key="6">
    <source>
        <dbReference type="PROSITE" id="PS50893"/>
    </source>
</evidence>
<proteinExistence type="inferred from homology"/>
<dbReference type="Pfam" id="PF00005">
    <property type="entry name" value="ABC_tran"/>
    <property type="match status" value="1"/>
</dbReference>
<dbReference type="InterPro" id="IPR050763">
    <property type="entry name" value="ABC_transporter_ATP-binding"/>
</dbReference>
<comment type="similarity">
    <text evidence="1">Belongs to the ABC transporter superfamily.</text>
</comment>
<evidence type="ECO:0000256" key="1">
    <source>
        <dbReference type="ARBA" id="ARBA00005417"/>
    </source>
</evidence>
<keyword evidence="8" id="KW-1185">Reference proteome</keyword>
<accession>A0A7Y0Q541</accession>
<dbReference type="SUPFAM" id="SSF52540">
    <property type="entry name" value="P-loop containing nucleoside triphosphate hydrolases"/>
    <property type="match status" value="1"/>
</dbReference>
<organism evidence="7 8">
    <name type="scientific">Thalassotalea algicola</name>
    <dbReference type="NCBI Taxonomy" id="2716224"/>
    <lineage>
        <taxon>Bacteria</taxon>
        <taxon>Pseudomonadati</taxon>
        <taxon>Pseudomonadota</taxon>
        <taxon>Gammaproteobacteria</taxon>
        <taxon>Alteromonadales</taxon>
        <taxon>Colwelliaceae</taxon>
        <taxon>Thalassotalea</taxon>
    </lineage>
</organism>
<dbReference type="Gene3D" id="3.40.50.300">
    <property type="entry name" value="P-loop containing nucleotide triphosphate hydrolases"/>
    <property type="match status" value="1"/>
</dbReference>
<dbReference type="InterPro" id="IPR027417">
    <property type="entry name" value="P-loop_NTPase"/>
</dbReference>
<dbReference type="InterPro" id="IPR003593">
    <property type="entry name" value="AAA+_ATPase"/>
</dbReference>